<sequence>MRAHRHRAAELHAMRLPRRQRNVDRYARAVLAGAMLHHPHLPFQADQLGAASRMAAQRRAGGQLQALGARSGAAGGPRGIRQTIHDSLIRHR</sequence>
<feature type="compositionally biased region" description="Basic and acidic residues" evidence="1">
    <location>
        <begin position="83"/>
        <end position="92"/>
    </location>
</feature>
<dbReference type="EMBL" id="NEVV01000003">
    <property type="protein sequence ID" value="OZI78205.1"/>
    <property type="molecule type" value="Genomic_DNA"/>
</dbReference>
<accession>A0ABX4FE45</accession>
<evidence type="ECO:0000313" key="2">
    <source>
        <dbReference type="EMBL" id="OZI78205.1"/>
    </source>
</evidence>
<dbReference type="Proteomes" id="UP000216524">
    <property type="component" value="Unassembled WGS sequence"/>
</dbReference>
<comment type="caution">
    <text evidence="2">The sequence shown here is derived from an EMBL/GenBank/DDBJ whole genome shotgun (WGS) entry which is preliminary data.</text>
</comment>
<gene>
    <name evidence="2" type="ORF">CAL23_13835</name>
</gene>
<dbReference type="RefSeq" id="WP_094829883.1">
    <property type="nucleotide sequence ID" value="NZ_NEVV01000003.1"/>
</dbReference>
<proteinExistence type="predicted"/>
<evidence type="ECO:0000256" key="1">
    <source>
        <dbReference type="SAM" id="MobiDB-lite"/>
    </source>
</evidence>
<protein>
    <submittedName>
        <fullName evidence="2">Uncharacterized protein</fullName>
    </submittedName>
</protein>
<organism evidence="2 3">
    <name type="scientific">Bordetella genomosp. 6</name>
    <dbReference type="NCBI Taxonomy" id="463024"/>
    <lineage>
        <taxon>Bacteria</taxon>
        <taxon>Pseudomonadati</taxon>
        <taxon>Pseudomonadota</taxon>
        <taxon>Betaproteobacteria</taxon>
        <taxon>Burkholderiales</taxon>
        <taxon>Alcaligenaceae</taxon>
        <taxon>Bordetella</taxon>
    </lineage>
</organism>
<feature type="region of interest" description="Disordered" evidence="1">
    <location>
        <begin position="68"/>
        <end position="92"/>
    </location>
</feature>
<reference evidence="2 3" key="1">
    <citation type="submission" date="2017-05" db="EMBL/GenBank/DDBJ databases">
        <title>Complete and WGS of Bordetella genogroups.</title>
        <authorList>
            <person name="Spilker T."/>
            <person name="Lipuma J."/>
        </authorList>
    </citation>
    <scope>NUCLEOTIDE SEQUENCE [LARGE SCALE GENOMIC DNA]</scope>
    <source>
        <strain evidence="2 3">AU3139</strain>
    </source>
</reference>
<evidence type="ECO:0000313" key="3">
    <source>
        <dbReference type="Proteomes" id="UP000216524"/>
    </source>
</evidence>
<name>A0ABX4FE45_9BORD</name>
<keyword evidence="3" id="KW-1185">Reference proteome</keyword>